<dbReference type="GO" id="GO:0046872">
    <property type="term" value="F:metal ion binding"/>
    <property type="evidence" value="ECO:0007669"/>
    <property type="project" value="InterPro"/>
</dbReference>
<organism evidence="6 7">
    <name type="scientific">Psychrobacter immobilis</name>
    <dbReference type="NCBI Taxonomy" id="498"/>
    <lineage>
        <taxon>Bacteria</taxon>
        <taxon>Pseudomonadati</taxon>
        <taxon>Pseudomonadota</taxon>
        <taxon>Gammaproteobacteria</taxon>
        <taxon>Moraxellales</taxon>
        <taxon>Moraxellaceae</taxon>
        <taxon>Psychrobacter</taxon>
    </lineage>
</organism>
<dbReference type="Pfam" id="PF01297">
    <property type="entry name" value="ZnuA"/>
    <property type="match status" value="1"/>
</dbReference>
<evidence type="ECO:0000256" key="5">
    <source>
        <dbReference type="ARBA" id="ARBA00022906"/>
    </source>
</evidence>
<reference evidence="6 7" key="1">
    <citation type="submission" date="2018-05" db="EMBL/GenBank/DDBJ databases">
        <title>Genomic Encyclopedia of Type Strains, Phase IV (KMG-IV): sequencing the most valuable type-strain genomes for metagenomic binning, comparative biology and taxonomic classification.</title>
        <authorList>
            <person name="Goeker M."/>
        </authorList>
    </citation>
    <scope>NUCLEOTIDE SEQUENCE [LARGE SCALE GENOMIC DNA]</scope>
    <source>
        <strain evidence="6 7">DSM 7229</strain>
    </source>
</reference>
<proteinExistence type="inferred from homology"/>
<protein>
    <recommendedName>
        <fullName evidence="2">High-affinity zinc uptake system protein ZnuA</fullName>
    </recommendedName>
</protein>
<evidence type="ECO:0000313" key="6">
    <source>
        <dbReference type="EMBL" id="PWK08277.1"/>
    </source>
</evidence>
<evidence type="ECO:0000256" key="3">
    <source>
        <dbReference type="ARBA" id="ARBA00022448"/>
    </source>
</evidence>
<dbReference type="AlphaFoldDB" id="A0A2V1ZY43"/>
<evidence type="ECO:0000256" key="4">
    <source>
        <dbReference type="ARBA" id="ARBA00022729"/>
    </source>
</evidence>
<keyword evidence="5" id="KW-0864">Zinc transport</keyword>
<dbReference type="PANTHER" id="PTHR42953">
    <property type="entry name" value="HIGH-AFFINITY ZINC UPTAKE SYSTEM PROTEIN ZNUA-RELATED"/>
    <property type="match status" value="1"/>
</dbReference>
<evidence type="ECO:0000256" key="2">
    <source>
        <dbReference type="ARBA" id="ARBA00015915"/>
    </source>
</evidence>
<dbReference type="PANTHER" id="PTHR42953:SF3">
    <property type="entry name" value="HIGH-AFFINITY ZINC UPTAKE SYSTEM PROTEIN ZNUA"/>
    <property type="match status" value="1"/>
</dbReference>
<accession>A0A2V1ZY43</accession>
<dbReference type="RefSeq" id="WP_228244537.1">
    <property type="nucleotide sequence ID" value="NZ_CAJGZY010000014.1"/>
</dbReference>
<dbReference type="InterPro" id="IPR050492">
    <property type="entry name" value="Bact_metal-bind_prot9"/>
</dbReference>
<sequence length="296" mass="32723">MNSVFKYFLSSTIILQRWLITGIVALGIFTVSAQAATVSVSNYPLFLLSQAVTEGSPPAKQLLQAGEVGHHGSISPGDIKAIQDSKFVVWFGEPLENNLAASLNTAPNAIALFEFDAFNRHPLRDVQGKPIAGTLDPHIWLDPENAKAMTRALAVIHSHANPQYKALYHANAQKFAQRMDRGVASFVKQAKGKQQTQPYWAYHDAYQYIESSTNLKLVGSLSTDHHLAPRASQIRWLNEKRPAKQMCLVSPSQPAKGLLAKLQPVKTTVQPEDMSNSKDFVIGWQTMAQQIYQCIS</sequence>
<evidence type="ECO:0000256" key="1">
    <source>
        <dbReference type="ARBA" id="ARBA00011028"/>
    </source>
</evidence>
<dbReference type="EMBL" id="QGGM01000013">
    <property type="protein sequence ID" value="PWK08277.1"/>
    <property type="molecule type" value="Genomic_DNA"/>
</dbReference>
<name>A0A2V1ZY43_PSYIM</name>
<dbReference type="SUPFAM" id="SSF53807">
    <property type="entry name" value="Helical backbone' metal receptor"/>
    <property type="match status" value="1"/>
</dbReference>
<comment type="caution">
    <text evidence="6">The sequence shown here is derived from an EMBL/GenBank/DDBJ whole genome shotgun (WGS) entry which is preliminary data.</text>
</comment>
<gene>
    <name evidence="6" type="ORF">C8D84_11313</name>
</gene>
<dbReference type="GeneID" id="60255829"/>
<keyword evidence="5" id="KW-0406">Ion transport</keyword>
<dbReference type="GO" id="GO:0006829">
    <property type="term" value="P:zinc ion transport"/>
    <property type="evidence" value="ECO:0007669"/>
    <property type="project" value="UniProtKB-KW"/>
</dbReference>
<dbReference type="Proteomes" id="UP000245655">
    <property type="component" value="Unassembled WGS sequence"/>
</dbReference>
<keyword evidence="4" id="KW-0732">Signal</keyword>
<dbReference type="Gene3D" id="3.40.50.1980">
    <property type="entry name" value="Nitrogenase molybdenum iron protein domain"/>
    <property type="match status" value="1"/>
</dbReference>
<keyword evidence="3" id="KW-0813">Transport</keyword>
<dbReference type="InterPro" id="IPR006127">
    <property type="entry name" value="ZnuA-like"/>
</dbReference>
<comment type="similarity">
    <text evidence="1">Belongs to the bacterial solute-binding protein 9 family.</text>
</comment>
<keyword evidence="7" id="KW-1185">Reference proteome</keyword>
<keyword evidence="5" id="KW-0862">Zinc</keyword>
<evidence type="ECO:0000313" key="7">
    <source>
        <dbReference type="Proteomes" id="UP000245655"/>
    </source>
</evidence>